<accession>A0A4Z0FC60</accession>
<dbReference type="Pfam" id="PF13505">
    <property type="entry name" value="OMP_b-brl"/>
    <property type="match status" value="1"/>
</dbReference>
<protein>
    <submittedName>
        <fullName evidence="4">Porin family protein</fullName>
    </submittedName>
</protein>
<evidence type="ECO:0000256" key="1">
    <source>
        <dbReference type="ARBA" id="ARBA00022729"/>
    </source>
</evidence>
<dbReference type="InterPro" id="IPR027385">
    <property type="entry name" value="Beta-barrel_OMP"/>
</dbReference>
<sequence>MKRVERAANPDRSQTQKDQKTPDRDAFHKALLPIIEHLNISWCSALRVRPTADDWGHGHIRFFVKQFPAVIETPRTGTGFDRCICDDRTSWLHISGTKCPLPAPCSPEMKIRMTPHNGKRHVPSGFSCLLTCEVPMKRKLSLLTLLSFGSLLPLTAQADDMYLRPYIGISYVYATAQDLEIGDQEIELPEDVTDFDDDVSTGKGFIGVELLPWLGLEGQYIELGETEEAGFELSGDVYTAAVVLALPLANDFFTIFAKGGMAWWDVELDGPGPLDKGWDGDNVFYGAGVKFKILPHLYVRAEYERIPVDKDNFEVNFDLASAGLQFTF</sequence>
<evidence type="ECO:0000313" key="5">
    <source>
        <dbReference type="Proteomes" id="UP000297890"/>
    </source>
</evidence>
<feature type="region of interest" description="Disordered" evidence="2">
    <location>
        <begin position="1"/>
        <end position="24"/>
    </location>
</feature>
<dbReference type="Gene3D" id="2.40.160.20">
    <property type="match status" value="1"/>
</dbReference>
<reference evidence="4 5" key="1">
    <citation type="journal article" date="2019" name="ISME J.">
        <title>Candidatus Macondimonas diazotrophica, a novel gammaproteobacterial genus dominating crude-oil-contaminated coastal sediments.</title>
        <authorList>
            <person name="Karthikeyan S."/>
            <person name="Konstantinidis K."/>
        </authorList>
    </citation>
    <scope>NUCLEOTIDE SEQUENCE [LARGE SCALE GENOMIC DNA]</scope>
    <source>
        <strain evidence="4 5">KTK01</strain>
    </source>
</reference>
<name>A0A4Z0FC60_9GAMM</name>
<gene>
    <name evidence="4" type="ORF">E4680_00825</name>
</gene>
<evidence type="ECO:0000256" key="2">
    <source>
        <dbReference type="SAM" id="MobiDB-lite"/>
    </source>
</evidence>
<evidence type="ECO:0000313" key="4">
    <source>
        <dbReference type="EMBL" id="TFZ84116.1"/>
    </source>
</evidence>
<dbReference type="InterPro" id="IPR011250">
    <property type="entry name" value="OMP/PagP_B-barrel"/>
</dbReference>
<dbReference type="SUPFAM" id="SSF56925">
    <property type="entry name" value="OMPA-like"/>
    <property type="match status" value="1"/>
</dbReference>
<dbReference type="EMBL" id="SRIO01000001">
    <property type="protein sequence ID" value="TFZ84116.1"/>
    <property type="molecule type" value="Genomic_DNA"/>
</dbReference>
<keyword evidence="1" id="KW-0732">Signal</keyword>
<comment type="caution">
    <text evidence="4">The sequence shown here is derived from an EMBL/GenBank/DDBJ whole genome shotgun (WGS) entry which is preliminary data.</text>
</comment>
<feature type="domain" description="Outer membrane protein beta-barrel" evidence="3">
    <location>
        <begin position="146"/>
        <end position="328"/>
    </location>
</feature>
<proteinExistence type="predicted"/>
<dbReference type="Proteomes" id="UP000297890">
    <property type="component" value="Unassembled WGS sequence"/>
</dbReference>
<organism evidence="4 5">
    <name type="scientific">Candidatus Macondimonas diazotrophica</name>
    <dbReference type="NCBI Taxonomy" id="2305248"/>
    <lineage>
        <taxon>Bacteria</taxon>
        <taxon>Pseudomonadati</taxon>
        <taxon>Pseudomonadota</taxon>
        <taxon>Gammaproteobacteria</taxon>
        <taxon>Chromatiales</taxon>
        <taxon>Ectothiorhodospiraceae</taxon>
        <taxon>Candidatus Macondimonas</taxon>
    </lineage>
</organism>
<evidence type="ECO:0000259" key="3">
    <source>
        <dbReference type="Pfam" id="PF13505"/>
    </source>
</evidence>
<dbReference type="AlphaFoldDB" id="A0A4Z0FC60"/>
<dbReference type="OrthoDB" id="7620169at2"/>
<keyword evidence="5" id="KW-1185">Reference proteome</keyword>